<proteinExistence type="predicted"/>
<evidence type="ECO:0000256" key="1">
    <source>
        <dbReference type="SAM" id="MobiDB-lite"/>
    </source>
</evidence>
<dbReference type="AlphaFoldDB" id="A0A423U4G1"/>
<feature type="region of interest" description="Disordered" evidence="1">
    <location>
        <begin position="518"/>
        <end position="549"/>
    </location>
</feature>
<reference evidence="2 3" key="1">
    <citation type="submission" date="2018-04" db="EMBL/GenBank/DDBJ databases">
        <authorList>
            <person name="Zhang X."/>
            <person name="Yuan J."/>
            <person name="Li F."/>
            <person name="Xiang J."/>
        </authorList>
    </citation>
    <scope>NUCLEOTIDE SEQUENCE [LARGE SCALE GENOMIC DNA]</scope>
    <source>
        <tissue evidence="2">Muscle</tissue>
    </source>
</reference>
<protein>
    <submittedName>
        <fullName evidence="2">Uncharacterized protein</fullName>
    </submittedName>
</protein>
<evidence type="ECO:0000313" key="2">
    <source>
        <dbReference type="EMBL" id="ROT83595.1"/>
    </source>
</evidence>
<keyword evidence="3" id="KW-1185">Reference proteome</keyword>
<feature type="region of interest" description="Disordered" evidence="1">
    <location>
        <begin position="410"/>
        <end position="431"/>
    </location>
</feature>
<feature type="region of interest" description="Disordered" evidence="1">
    <location>
        <begin position="1"/>
        <end position="21"/>
    </location>
</feature>
<dbReference type="Proteomes" id="UP000283509">
    <property type="component" value="Unassembled WGS sequence"/>
</dbReference>
<gene>
    <name evidence="2" type="ORF">C7M84_023226</name>
</gene>
<feature type="compositionally biased region" description="Polar residues" evidence="1">
    <location>
        <begin position="535"/>
        <end position="549"/>
    </location>
</feature>
<organism evidence="2 3">
    <name type="scientific">Penaeus vannamei</name>
    <name type="common">Whiteleg shrimp</name>
    <name type="synonym">Litopenaeus vannamei</name>
    <dbReference type="NCBI Taxonomy" id="6689"/>
    <lineage>
        <taxon>Eukaryota</taxon>
        <taxon>Metazoa</taxon>
        <taxon>Ecdysozoa</taxon>
        <taxon>Arthropoda</taxon>
        <taxon>Crustacea</taxon>
        <taxon>Multicrustacea</taxon>
        <taxon>Malacostraca</taxon>
        <taxon>Eumalacostraca</taxon>
        <taxon>Eucarida</taxon>
        <taxon>Decapoda</taxon>
        <taxon>Dendrobranchiata</taxon>
        <taxon>Penaeoidea</taxon>
        <taxon>Penaeidae</taxon>
        <taxon>Penaeus</taxon>
    </lineage>
</organism>
<comment type="caution">
    <text evidence="2">The sequence shown here is derived from an EMBL/GenBank/DDBJ whole genome shotgun (WGS) entry which is preliminary data.</text>
</comment>
<name>A0A423U4G1_PENVA</name>
<reference evidence="2 3" key="2">
    <citation type="submission" date="2019-01" db="EMBL/GenBank/DDBJ databases">
        <title>The decoding of complex shrimp genome reveals the adaptation for benthos swimmer, frequently molting mechanism and breeding impact on genome.</title>
        <authorList>
            <person name="Sun Y."/>
            <person name="Gao Y."/>
            <person name="Yu Y."/>
        </authorList>
    </citation>
    <scope>NUCLEOTIDE SEQUENCE [LARGE SCALE GENOMIC DNA]</scope>
    <source>
        <tissue evidence="2">Muscle</tissue>
    </source>
</reference>
<evidence type="ECO:0000313" key="3">
    <source>
        <dbReference type="Proteomes" id="UP000283509"/>
    </source>
</evidence>
<feature type="compositionally biased region" description="Basic and acidic residues" evidence="1">
    <location>
        <begin position="287"/>
        <end position="296"/>
    </location>
</feature>
<accession>A0A423U4G1</accession>
<dbReference type="EMBL" id="QCYY01000664">
    <property type="protein sequence ID" value="ROT83595.1"/>
    <property type="molecule type" value="Genomic_DNA"/>
</dbReference>
<sequence length="549" mass="58943">MGWGIEGATRPRCSAPRGRGKGFDGRLPSFLSWRNPPARGRLPLARPLAGSRRNLPKPPAPAIDSAGQQVLAERRSTVAAISYLTSTTTRMISSVNVIFICASVDPRVSAKPVGVRARAWVRRSGWSCRENQRCPAACLRRQRSAGRWLMLARSEYKPSPARREDSAHGDYGKCVRKALVSRDKRSPVCEATRRPCGYSDLHIACSSPHRILDRARRTVSLQCSRGRGAVSLPSARQPTGFAAAEKGRDCRASVVVSTAGSRSDLPTGVDCGRPSLSRFPSQGVAEESERRRERAHMLVGGLADRPQDPERRRRRGGGFTHARRAGLGDACILSPSPPLLSCLPPVTCFIRTPSLPLLPSLPLPPLPPPPCRLAPPTPCSLPLLYPPFFPLISPFFVNALTPSSFRPPTFSFPRGRDRGDGRAASGPSWPLGPLGVNARRCTNPAAGRRGRSVHTRCVSQRAQCLYLLKNSSSLRCPHEATSGCRLPPPSPRAVQVPPLVLPLPLPPPTSSALIRPALPACSSPGSPARGRAVPGTTTRTPSGSHGCSG</sequence>
<feature type="region of interest" description="Disordered" evidence="1">
    <location>
        <begin position="276"/>
        <end position="320"/>
    </location>
</feature>